<dbReference type="Gene3D" id="1.20.1250.20">
    <property type="entry name" value="MFS general substrate transporter like domains"/>
    <property type="match status" value="1"/>
</dbReference>
<feature type="transmembrane region" description="Helical" evidence="6">
    <location>
        <begin position="79"/>
        <end position="96"/>
    </location>
</feature>
<feature type="transmembrane region" description="Helical" evidence="6">
    <location>
        <begin position="300"/>
        <end position="318"/>
    </location>
</feature>
<feature type="transmembrane region" description="Helical" evidence="6">
    <location>
        <begin position="139"/>
        <end position="162"/>
    </location>
</feature>
<dbReference type="GO" id="GO:0005886">
    <property type="term" value="C:plasma membrane"/>
    <property type="evidence" value="ECO:0007669"/>
    <property type="project" value="TreeGrafter"/>
</dbReference>
<evidence type="ECO:0000259" key="7">
    <source>
        <dbReference type="PROSITE" id="PS50850"/>
    </source>
</evidence>
<dbReference type="AlphaFoldDB" id="A0A3E1NTS7"/>
<dbReference type="RefSeq" id="WP_116857064.1">
    <property type="nucleotide sequence ID" value="NZ_QTJV01000015.1"/>
</dbReference>
<feature type="transmembrane region" description="Helical" evidence="6">
    <location>
        <begin position="325"/>
        <end position="345"/>
    </location>
</feature>
<dbReference type="GO" id="GO:0022857">
    <property type="term" value="F:transmembrane transporter activity"/>
    <property type="evidence" value="ECO:0007669"/>
    <property type="project" value="InterPro"/>
</dbReference>
<feature type="transmembrane region" description="Helical" evidence="6">
    <location>
        <begin position="102"/>
        <end position="118"/>
    </location>
</feature>
<dbReference type="EMBL" id="QTJV01000015">
    <property type="protein sequence ID" value="RFM31317.1"/>
    <property type="molecule type" value="Genomic_DNA"/>
</dbReference>
<dbReference type="SUPFAM" id="SSF103473">
    <property type="entry name" value="MFS general substrate transporter"/>
    <property type="match status" value="1"/>
</dbReference>
<accession>A0A3E1NTS7</accession>
<keyword evidence="5 6" id="KW-0472">Membrane</keyword>
<feature type="transmembrane region" description="Helical" evidence="6">
    <location>
        <begin position="168"/>
        <end position="188"/>
    </location>
</feature>
<keyword evidence="3 6" id="KW-0812">Transmembrane</keyword>
<dbReference type="PANTHER" id="PTHR23501:SF191">
    <property type="entry name" value="VACUOLAR BASIC AMINO ACID TRANSPORTER 4"/>
    <property type="match status" value="1"/>
</dbReference>
<protein>
    <submittedName>
        <fullName evidence="8">MFS transporter</fullName>
    </submittedName>
</protein>
<feature type="domain" description="Major facilitator superfamily (MFS) profile" evidence="7">
    <location>
        <begin position="13"/>
        <end position="448"/>
    </location>
</feature>
<dbReference type="InterPro" id="IPR011701">
    <property type="entry name" value="MFS"/>
</dbReference>
<evidence type="ECO:0000256" key="2">
    <source>
        <dbReference type="ARBA" id="ARBA00022448"/>
    </source>
</evidence>
<proteinExistence type="predicted"/>
<sequence>MTTENNSGKTIRFMAPLVLGNMLNPLNSTMLATAIVEITGAFKQNLGSGALLIVPLYFTSAIGQPLMGRLADLFSAKKINILGFLLILVSAVIGIYAPSFNWLIVSRILMGLGSSAAYPSAMTMIRQRYAAMGQQVPSVALSTVAMASQVSIALGPFLGGILTESFGWQGIFAVNIPFVIIALLLSYNNNNYPESPKAKTGLDVPGLTLFSAFLMLLLLTLLYPTYLYIKLPLTILLLLACIYVELKHEQPFINVRLLAINLSLSTTFLRQIAINFILYLVLYGLPQWLEQSKKINPSRVGLMMLPMSAAAMVVSLLISKTSKYIHLLIFGTLCITAATCGLFFLNHNSPVISVMGTAVLIGTAIGLLTIANQGTLYAAAPANQTGTSFGLFRTVGYIGAIVAGSRLKHEFHNGATDQGLHQLTVYGLVACAIIILFMLPAIFKKMKRI</sequence>
<dbReference type="Proteomes" id="UP000261174">
    <property type="component" value="Unassembled WGS sequence"/>
</dbReference>
<dbReference type="InterPro" id="IPR020846">
    <property type="entry name" value="MFS_dom"/>
</dbReference>
<name>A0A3E1NTS7_9BACT</name>
<comment type="subcellular location">
    <subcellularLocation>
        <location evidence="1">Endomembrane system</location>
        <topology evidence="1">Multi-pass membrane protein</topology>
    </subcellularLocation>
</comment>
<evidence type="ECO:0000256" key="1">
    <source>
        <dbReference type="ARBA" id="ARBA00004127"/>
    </source>
</evidence>
<reference evidence="8 9" key="1">
    <citation type="submission" date="2018-08" db="EMBL/GenBank/DDBJ databases">
        <title>Chitinophaga sp. K20C18050901, a novel bacterium isolated from forest soil.</title>
        <authorList>
            <person name="Wang C."/>
        </authorList>
    </citation>
    <scope>NUCLEOTIDE SEQUENCE [LARGE SCALE GENOMIC DNA]</scope>
    <source>
        <strain evidence="8 9">K20C18050901</strain>
    </source>
</reference>
<evidence type="ECO:0000256" key="3">
    <source>
        <dbReference type="ARBA" id="ARBA00022692"/>
    </source>
</evidence>
<feature type="transmembrane region" description="Helical" evidence="6">
    <location>
        <begin position="258"/>
        <end position="280"/>
    </location>
</feature>
<dbReference type="OrthoDB" id="9815624at2"/>
<comment type="caution">
    <text evidence="8">The sequence shown here is derived from an EMBL/GenBank/DDBJ whole genome shotgun (WGS) entry which is preliminary data.</text>
</comment>
<dbReference type="InterPro" id="IPR036259">
    <property type="entry name" value="MFS_trans_sf"/>
</dbReference>
<evidence type="ECO:0000256" key="6">
    <source>
        <dbReference type="SAM" id="Phobius"/>
    </source>
</evidence>
<keyword evidence="4 6" id="KW-1133">Transmembrane helix</keyword>
<feature type="transmembrane region" description="Helical" evidence="6">
    <location>
        <begin position="382"/>
        <end position="403"/>
    </location>
</feature>
<feature type="transmembrane region" description="Helical" evidence="6">
    <location>
        <begin position="227"/>
        <end position="246"/>
    </location>
</feature>
<evidence type="ECO:0000313" key="8">
    <source>
        <dbReference type="EMBL" id="RFM31317.1"/>
    </source>
</evidence>
<dbReference type="PANTHER" id="PTHR23501">
    <property type="entry name" value="MAJOR FACILITATOR SUPERFAMILY"/>
    <property type="match status" value="1"/>
</dbReference>
<feature type="transmembrane region" description="Helical" evidence="6">
    <location>
        <begin position="351"/>
        <end position="370"/>
    </location>
</feature>
<feature type="transmembrane region" description="Helical" evidence="6">
    <location>
        <begin position="423"/>
        <end position="443"/>
    </location>
</feature>
<feature type="transmembrane region" description="Helical" evidence="6">
    <location>
        <begin position="200"/>
        <end position="221"/>
    </location>
</feature>
<dbReference type="Gene3D" id="1.20.1720.10">
    <property type="entry name" value="Multidrug resistance protein D"/>
    <property type="match status" value="1"/>
</dbReference>
<keyword evidence="2" id="KW-0813">Transport</keyword>
<dbReference type="GO" id="GO:0012505">
    <property type="term" value="C:endomembrane system"/>
    <property type="evidence" value="ECO:0007669"/>
    <property type="project" value="UniProtKB-SubCell"/>
</dbReference>
<keyword evidence="9" id="KW-1185">Reference proteome</keyword>
<feature type="transmembrane region" description="Helical" evidence="6">
    <location>
        <begin position="46"/>
        <end position="67"/>
    </location>
</feature>
<dbReference type="Pfam" id="PF07690">
    <property type="entry name" value="MFS_1"/>
    <property type="match status" value="1"/>
</dbReference>
<organism evidence="8 9">
    <name type="scientific">Chitinophaga silvisoli</name>
    <dbReference type="NCBI Taxonomy" id="2291814"/>
    <lineage>
        <taxon>Bacteria</taxon>
        <taxon>Pseudomonadati</taxon>
        <taxon>Bacteroidota</taxon>
        <taxon>Chitinophagia</taxon>
        <taxon>Chitinophagales</taxon>
        <taxon>Chitinophagaceae</taxon>
        <taxon>Chitinophaga</taxon>
    </lineage>
</organism>
<evidence type="ECO:0000256" key="5">
    <source>
        <dbReference type="ARBA" id="ARBA00023136"/>
    </source>
</evidence>
<evidence type="ECO:0000256" key="4">
    <source>
        <dbReference type="ARBA" id="ARBA00022989"/>
    </source>
</evidence>
<gene>
    <name evidence="8" type="ORF">DXN04_29780</name>
</gene>
<dbReference type="PROSITE" id="PS50850">
    <property type="entry name" value="MFS"/>
    <property type="match status" value="1"/>
</dbReference>
<evidence type="ECO:0000313" key="9">
    <source>
        <dbReference type="Proteomes" id="UP000261174"/>
    </source>
</evidence>